<evidence type="ECO:0000313" key="4">
    <source>
        <dbReference type="Proteomes" id="UP000254664"/>
    </source>
</evidence>
<protein>
    <submittedName>
        <fullName evidence="3">Glycine reductase complex component b gamma subunit</fullName>
        <ecNumber evidence="3">1.21.4.2</ecNumber>
        <ecNumber evidence="3">1.21.4.4</ecNumber>
    </submittedName>
</protein>
<dbReference type="EMBL" id="UFWZ01000001">
    <property type="protein sequence ID" value="SUY44888.1"/>
    <property type="molecule type" value="Genomic_DNA"/>
</dbReference>
<dbReference type="GO" id="GO:0030699">
    <property type="term" value="F:glycine reductase activity"/>
    <property type="evidence" value="ECO:0007669"/>
    <property type="project" value="UniProtKB-EC"/>
</dbReference>
<dbReference type="InterPro" id="IPR010187">
    <property type="entry name" value="Various_sel_PB"/>
</dbReference>
<evidence type="ECO:0000313" key="3">
    <source>
        <dbReference type="EMBL" id="SUY44888.1"/>
    </source>
</evidence>
<gene>
    <name evidence="3" type="primary">grdB_1</name>
    <name evidence="3" type="ORF">NCTC9836_00044</name>
</gene>
<reference evidence="3 4" key="1">
    <citation type="submission" date="2018-06" db="EMBL/GenBank/DDBJ databases">
        <authorList>
            <consortium name="Pathogen Informatics"/>
            <person name="Doyle S."/>
        </authorList>
    </citation>
    <scope>NUCLEOTIDE SEQUENCE [LARGE SCALE GENOMIC DNA]</scope>
    <source>
        <strain evidence="3 4">NCTC9836</strain>
    </source>
</reference>
<evidence type="ECO:0000256" key="2">
    <source>
        <dbReference type="ARBA" id="ARBA00023002"/>
    </source>
</evidence>
<keyword evidence="2 3" id="KW-0560">Oxidoreductase</keyword>
<dbReference type="AlphaFoldDB" id="A0A381J554"/>
<keyword evidence="1" id="KW-0712">Selenocysteine</keyword>
<dbReference type="Proteomes" id="UP000254664">
    <property type="component" value="Unassembled WGS sequence"/>
</dbReference>
<dbReference type="EC" id="1.21.4.2" evidence="3"/>
<accession>A0A381J554</accession>
<dbReference type="EC" id="1.21.4.4" evidence="3"/>
<sequence length="273" mass="30068">MKFDIFVAGPAFQAGRYGAACGTICKVIKEKFNVPVISSMHEENPGVEMFKKDMYILKGGKSAAKMRDDIKAISSLGNKILNSEEISGADKEGYYERGIRHQVFREDQKPASDRVVEMLIKKLNNEHFETELKIPVLDRVAIAPAIKDLSKSNIAVVNTGGIVPIDNPDRIQSASATRWGRYDIKGIDDLKGGVYKTIHAGFDPAAADADPDVIVPIDALRAYEKENKIGKLHDYFYSTVGTGTTQAEAARMAKEMIPYLREDNVDGIILVST</sequence>
<dbReference type="GO" id="GO:0033795">
    <property type="term" value="F:betaine reductase activity"/>
    <property type="evidence" value="ECO:0007669"/>
    <property type="project" value="UniProtKB-EC"/>
</dbReference>
<dbReference type="NCBIfam" id="TIGR01918">
    <property type="entry name" value="various_sel_PB"/>
    <property type="match status" value="1"/>
</dbReference>
<keyword evidence="4" id="KW-1185">Reference proteome</keyword>
<proteinExistence type="predicted"/>
<dbReference type="Pfam" id="PF07355">
    <property type="entry name" value="GRDB"/>
    <property type="match status" value="1"/>
</dbReference>
<name>A0A381J554_9CLOT</name>
<evidence type="ECO:0000256" key="1">
    <source>
        <dbReference type="ARBA" id="ARBA00022933"/>
    </source>
</evidence>
<organism evidence="3 4">
    <name type="scientific">Clostridium putrefaciens</name>
    <dbReference type="NCBI Taxonomy" id="99675"/>
    <lineage>
        <taxon>Bacteria</taxon>
        <taxon>Bacillati</taxon>
        <taxon>Bacillota</taxon>
        <taxon>Clostridia</taxon>
        <taxon>Eubacteriales</taxon>
        <taxon>Clostridiaceae</taxon>
        <taxon>Clostridium</taxon>
    </lineage>
</organism>